<proteinExistence type="predicted"/>
<name>A0A8X6JKT3_TRICU</name>
<keyword evidence="3" id="KW-1185">Reference proteome</keyword>
<dbReference type="EMBL" id="BMAO01009215">
    <property type="protein sequence ID" value="GFR29393.1"/>
    <property type="molecule type" value="Genomic_DNA"/>
</dbReference>
<sequence length="73" mass="7613">MPLKTRLRVSGVYNDSNSDSGNESINEESPPTSQQASPAEACRKTDGTVSAAVLPKDICAGLYVLVNCSANLA</sequence>
<evidence type="ECO:0000256" key="1">
    <source>
        <dbReference type="SAM" id="MobiDB-lite"/>
    </source>
</evidence>
<feature type="region of interest" description="Disordered" evidence="1">
    <location>
        <begin position="1"/>
        <end position="42"/>
    </location>
</feature>
<evidence type="ECO:0000313" key="2">
    <source>
        <dbReference type="EMBL" id="GFR29393.1"/>
    </source>
</evidence>
<comment type="caution">
    <text evidence="2">The sequence shown here is derived from an EMBL/GenBank/DDBJ whole genome shotgun (WGS) entry which is preliminary data.</text>
</comment>
<feature type="compositionally biased region" description="Polar residues" evidence="1">
    <location>
        <begin position="13"/>
        <end position="37"/>
    </location>
</feature>
<organism evidence="2 3">
    <name type="scientific">Trichonephila clavata</name>
    <name type="common">Joro spider</name>
    <name type="synonym">Nephila clavata</name>
    <dbReference type="NCBI Taxonomy" id="2740835"/>
    <lineage>
        <taxon>Eukaryota</taxon>
        <taxon>Metazoa</taxon>
        <taxon>Ecdysozoa</taxon>
        <taxon>Arthropoda</taxon>
        <taxon>Chelicerata</taxon>
        <taxon>Arachnida</taxon>
        <taxon>Araneae</taxon>
        <taxon>Araneomorphae</taxon>
        <taxon>Entelegynae</taxon>
        <taxon>Araneoidea</taxon>
        <taxon>Nephilidae</taxon>
        <taxon>Trichonephila</taxon>
    </lineage>
</organism>
<dbReference type="Proteomes" id="UP000887116">
    <property type="component" value="Unassembled WGS sequence"/>
</dbReference>
<accession>A0A8X6JKT3</accession>
<reference evidence="2" key="1">
    <citation type="submission" date="2020-07" db="EMBL/GenBank/DDBJ databases">
        <title>Multicomponent nature underlies the extraordinary mechanical properties of spider dragline silk.</title>
        <authorList>
            <person name="Kono N."/>
            <person name="Nakamura H."/>
            <person name="Mori M."/>
            <person name="Yoshida Y."/>
            <person name="Ohtoshi R."/>
            <person name="Malay A.D."/>
            <person name="Moran D.A.P."/>
            <person name="Tomita M."/>
            <person name="Numata K."/>
            <person name="Arakawa K."/>
        </authorList>
    </citation>
    <scope>NUCLEOTIDE SEQUENCE</scope>
</reference>
<evidence type="ECO:0000313" key="3">
    <source>
        <dbReference type="Proteomes" id="UP000887116"/>
    </source>
</evidence>
<protein>
    <submittedName>
        <fullName evidence="2">Uncharacterized protein</fullName>
    </submittedName>
</protein>
<gene>
    <name evidence="2" type="ORF">TNCT_592641</name>
</gene>
<dbReference type="OrthoDB" id="7467267at2759"/>
<dbReference type="AlphaFoldDB" id="A0A8X6JKT3"/>